<sequence length="160" mass="19170">MTIGFDLDGVISLLPFGFKQIYQKAKGEEVFWRLQSSKWLQKFYNFFFRKPNEEIWRLMKLYKENGHRVIAISAASETSCEETVKWLKHHRFCLDLLHLRTSLLESVVAFKRRILKKENCDLYLEDKEKIVKELNLLINPCKILLYRPGRISELFKILTR</sequence>
<comment type="caution">
    <text evidence="1">The sequence shown here is derived from an EMBL/GenBank/DDBJ whole genome shotgun (WGS) entry which is preliminary data.</text>
</comment>
<evidence type="ECO:0000313" key="1">
    <source>
        <dbReference type="EMBL" id="PIU99195.1"/>
    </source>
</evidence>
<dbReference type="Proteomes" id="UP000230131">
    <property type="component" value="Unassembled WGS sequence"/>
</dbReference>
<dbReference type="InterPro" id="IPR023214">
    <property type="entry name" value="HAD_sf"/>
</dbReference>
<dbReference type="InterPro" id="IPR036412">
    <property type="entry name" value="HAD-like_sf"/>
</dbReference>
<organism evidence="1 2">
    <name type="scientific">Candidatus Wolfebacteria bacterium CG03_land_8_20_14_0_80_36_15</name>
    <dbReference type="NCBI Taxonomy" id="1975067"/>
    <lineage>
        <taxon>Bacteria</taxon>
        <taxon>Candidatus Wolfeibacteriota</taxon>
    </lineage>
</organism>
<dbReference type="EMBL" id="PEVH01000032">
    <property type="protein sequence ID" value="PIU99195.1"/>
    <property type="molecule type" value="Genomic_DNA"/>
</dbReference>
<evidence type="ECO:0008006" key="3">
    <source>
        <dbReference type="Google" id="ProtNLM"/>
    </source>
</evidence>
<reference evidence="2" key="1">
    <citation type="submission" date="2017-09" db="EMBL/GenBank/DDBJ databases">
        <title>Depth-based differentiation of microbial function through sediment-hosted aquifers and enrichment of novel symbionts in the deep terrestrial subsurface.</title>
        <authorList>
            <person name="Probst A.J."/>
            <person name="Ladd B."/>
            <person name="Jarett J.K."/>
            <person name="Geller-Mcgrath D.E."/>
            <person name="Sieber C.M.K."/>
            <person name="Emerson J.B."/>
            <person name="Anantharaman K."/>
            <person name="Thomas B.C."/>
            <person name="Malmstrom R."/>
            <person name="Stieglmeier M."/>
            <person name="Klingl A."/>
            <person name="Woyke T."/>
            <person name="Ryan C.M."/>
            <person name="Banfield J.F."/>
        </authorList>
    </citation>
    <scope>NUCLEOTIDE SEQUENCE [LARGE SCALE GENOMIC DNA]</scope>
</reference>
<proteinExistence type="predicted"/>
<evidence type="ECO:0000313" key="2">
    <source>
        <dbReference type="Proteomes" id="UP000230131"/>
    </source>
</evidence>
<dbReference type="SUPFAM" id="SSF56784">
    <property type="entry name" value="HAD-like"/>
    <property type="match status" value="1"/>
</dbReference>
<protein>
    <recommendedName>
        <fullName evidence="3">FCP1 homology domain-containing protein</fullName>
    </recommendedName>
</protein>
<gene>
    <name evidence="1" type="ORF">COS59_01040</name>
</gene>
<dbReference type="AlphaFoldDB" id="A0A2M7B7V8"/>
<accession>A0A2M7B7V8</accession>
<name>A0A2M7B7V8_9BACT</name>
<dbReference type="Gene3D" id="3.40.50.1000">
    <property type="entry name" value="HAD superfamily/HAD-like"/>
    <property type="match status" value="1"/>
</dbReference>